<sequence>MEVTLSGQDSAGPLTRGWQWLKALRNKFCAEVMEIVMMTKKIGQDDPRRIIHSLKVGLALTLVSLFYLFKPLYDGLGVNAMWAVLSVVVVFEFSCSCSSFTGATLGKGLNRMLATFVAGALGVAAHCLATLSGRKGEPILIATFVFIIAAIVTFMRFFPRMKARYDYGLLIFILTFSLVSISGYREDQVLKVAYERVSNIIVGSCISVIICISICPVWIGGDLHNSVAANMERLGNFLEAFGDEYFKVSEEPQSNENKSFLLGYRSVLTSKSGEETMANLARWEPGHGRFAFRHPWKMYLKIGNLTRECAYKAEALNSYLNSKFQTPAEIRGKIQGPCKKVSLESSKALKELASTFRKMVRTRSAMLRIGPSRTAADELKTLLKTSLWEEADLLEIIPAASVASLLLEIIECVEKIAEAVYELAMGASFRSSDSTVSPQQPDLHHRGAVQQVSDNVISNHVITVGE</sequence>
<reference evidence="11" key="1">
    <citation type="submission" date="2025-08" db="UniProtKB">
        <authorList>
            <consortium name="RefSeq"/>
        </authorList>
    </citation>
    <scope>IDENTIFICATION</scope>
    <source>
        <tissue evidence="11">Fruit stalk</tissue>
    </source>
</reference>
<dbReference type="InterPro" id="IPR020966">
    <property type="entry name" value="ALMT"/>
</dbReference>
<evidence type="ECO:0000256" key="9">
    <source>
        <dbReference type="SAM" id="Phobius"/>
    </source>
</evidence>
<keyword evidence="7 9" id="KW-0472">Membrane</keyword>
<feature type="transmembrane region" description="Helical" evidence="9">
    <location>
        <begin position="81"/>
        <end position="101"/>
    </location>
</feature>
<gene>
    <name evidence="11" type="primary">LOC111284265</name>
</gene>
<feature type="transmembrane region" description="Helical" evidence="9">
    <location>
        <begin position="113"/>
        <end position="133"/>
    </location>
</feature>
<dbReference type="GeneID" id="111284265"/>
<dbReference type="GO" id="GO:0034220">
    <property type="term" value="P:monoatomic ion transmembrane transport"/>
    <property type="evidence" value="ECO:0007669"/>
    <property type="project" value="UniProtKB-KW"/>
</dbReference>
<dbReference type="PANTHER" id="PTHR31086">
    <property type="entry name" value="ALUMINUM-ACTIVATED MALATE TRANSPORTER 10"/>
    <property type="match status" value="1"/>
</dbReference>
<evidence type="ECO:0000313" key="11">
    <source>
        <dbReference type="RefSeq" id="XP_022728717.1"/>
    </source>
</evidence>
<organism evidence="10 11">
    <name type="scientific">Durio zibethinus</name>
    <name type="common">Durian</name>
    <dbReference type="NCBI Taxonomy" id="66656"/>
    <lineage>
        <taxon>Eukaryota</taxon>
        <taxon>Viridiplantae</taxon>
        <taxon>Streptophyta</taxon>
        <taxon>Embryophyta</taxon>
        <taxon>Tracheophyta</taxon>
        <taxon>Spermatophyta</taxon>
        <taxon>Magnoliopsida</taxon>
        <taxon>eudicotyledons</taxon>
        <taxon>Gunneridae</taxon>
        <taxon>Pentapetalae</taxon>
        <taxon>rosids</taxon>
        <taxon>malvids</taxon>
        <taxon>Malvales</taxon>
        <taxon>Malvaceae</taxon>
        <taxon>Helicteroideae</taxon>
        <taxon>Durio</taxon>
    </lineage>
</organism>
<feature type="transmembrane region" description="Helical" evidence="9">
    <location>
        <begin position="139"/>
        <end position="158"/>
    </location>
</feature>
<evidence type="ECO:0000256" key="5">
    <source>
        <dbReference type="ARBA" id="ARBA00022989"/>
    </source>
</evidence>
<keyword evidence="6" id="KW-0406">Ion transport</keyword>
<comment type="subcellular location">
    <subcellularLocation>
        <location evidence="1">Membrane</location>
        <topology evidence="1">Multi-pass membrane protein</topology>
    </subcellularLocation>
</comment>
<evidence type="ECO:0000256" key="2">
    <source>
        <dbReference type="ARBA" id="ARBA00007079"/>
    </source>
</evidence>
<keyword evidence="5 9" id="KW-1133">Transmembrane helix</keyword>
<dbReference type="GO" id="GO:0015743">
    <property type="term" value="P:malate transport"/>
    <property type="evidence" value="ECO:0007669"/>
    <property type="project" value="InterPro"/>
</dbReference>
<feature type="transmembrane region" description="Helical" evidence="9">
    <location>
        <begin position="165"/>
        <end position="185"/>
    </location>
</feature>
<dbReference type="GO" id="GO:0016020">
    <property type="term" value="C:membrane"/>
    <property type="evidence" value="ECO:0007669"/>
    <property type="project" value="UniProtKB-SubCell"/>
</dbReference>
<keyword evidence="4 9" id="KW-0812">Transmembrane</keyword>
<dbReference type="OrthoDB" id="68611at2759"/>
<dbReference type="RefSeq" id="XP_022728717.1">
    <property type="nucleotide sequence ID" value="XM_022872982.1"/>
</dbReference>
<comment type="similarity">
    <text evidence="2">Belongs to the aromatic acid exporter (TC 2.A.85) family.</text>
</comment>
<dbReference type="Proteomes" id="UP000515121">
    <property type="component" value="Unplaced"/>
</dbReference>
<protein>
    <submittedName>
        <fullName evidence="11">Aluminum-activated malate transporter 2-like</fullName>
    </submittedName>
</protein>
<dbReference type="Pfam" id="PF11744">
    <property type="entry name" value="ALMT"/>
    <property type="match status" value="1"/>
</dbReference>
<evidence type="ECO:0000256" key="7">
    <source>
        <dbReference type="ARBA" id="ARBA00023136"/>
    </source>
</evidence>
<evidence type="ECO:0000256" key="8">
    <source>
        <dbReference type="ARBA" id="ARBA00023303"/>
    </source>
</evidence>
<feature type="transmembrane region" description="Helical" evidence="9">
    <location>
        <begin position="50"/>
        <end position="69"/>
    </location>
</feature>
<evidence type="ECO:0000256" key="3">
    <source>
        <dbReference type="ARBA" id="ARBA00022448"/>
    </source>
</evidence>
<proteinExistence type="inferred from homology"/>
<dbReference type="KEGG" id="dzi:111284265"/>
<evidence type="ECO:0000256" key="4">
    <source>
        <dbReference type="ARBA" id="ARBA00022692"/>
    </source>
</evidence>
<accession>A0A6P5XLF9</accession>
<evidence type="ECO:0000313" key="10">
    <source>
        <dbReference type="Proteomes" id="UP000515121"/>
    </source>
</evidence>
<evidence type="ECO:0000256" key="1">
    <source>
        <dbReference type="ARBA" id="ARBA00004141"/>
    </source>
</evidence>
<evidence type="ECO:0000256" key="6">
    <source>
        <dbReference type="ARBA" id="ARBA00023065"/>
    </source>
</evidence>
<keyword evidence="8" id="KW-0407">Ion channel</keyword>
<dbReference type="AlphaFoldDB" id="A0A6P5XLF9"/>
<keyword evidence="10" id="KW-1185">Reference proteome</keyword>
<keyword evidence="3" id="KW-0813">Transport</keyword>
<feature type="transmembrane region" description="Helical" evidence="9">
    <location>
        <begin position="197"/>
        <end position="219"/>
    </location>
</feature>
<name>A0A6P5XLF9_DURZI</name>